<dbReference type="Gene3D" id="3.40.50.150">
    <property type="entry name" value="Vaccinia Virus protein VP39"/>
    <property type="match status" value="1"/>
</dbReference>
<proteinExistence type="predicted"/>
<accession>A0A090X1J4</accession>
<dbReference type="RefSeq" id="WP_042500222.1">
    <property type="nucleotide sequence ID" value="NZ_BBNU01000018.1"/>
</dbReference>
<evidence type="ECO:0000313" key="2">
    <source>
        <dbReference type="Proteomes" id="UP000029643"/>
    </source>
</evidence>
<sequence>MGWELYFFYILNRILNDYKPKSIIEFGLGESSKFISVFIENYSKESQHLIIEENVLWRDAFNANFTLFENSKIEVCDLVTKQVKGFDVNGYNEIEKFTASKFDLYIVDGPFGSPNYSRHDILKFAENLSEKDDFIIILDDYHRLGEKQTGDDLETLFRVKNIKVNKEVYIGVKSLIVFATDKYKYATSL</sequence>
<evidence type="ECO:0008006" key="3">
    <source>
        <dbReference type="Google" id="ProtNLM"/>
    </source>
</evidence>
<gene>
    <name evidence="1" type="ORF">JCM19274_373</name>
</gene>
<reference evidence="1 2" key="1">
    <citation type="journal article" date="2014" name="Genome Announc.">
        <title>Draft Genome Sequences of Marine Flavobacterium Algibacter lectus Strains SS8 and NR4.</title>
        <authorList>
            <person name="Takatani N."/>
            <person name="Nakanishi M."/>
            <person name="Meirelles P."/>
            <person name="Mino S."/>
            <person name="Suda W."/>
            <person name="Oshima K."/>
            <person name="Hattori M."/>
            <person name="Ohkuma M."/>
            <person name="Hosokawa M."/>
            <person name="Miyashita K."/>
            <person name="Thompson F.L."/>
            <person name="Niwa A."/>
            <person name="Sawabe T."/>
            <person name="Sawabe T."/>
        </authorList>
    </citation>
    <scope>NUCLEOTIDE SEQUENCE [LARGE SCALE GENOMIC DNA]</scope>
    <source>
        <strain evidence="2">JCM19274</strain>
    </source>
</reference>
<name>A0A090X1J4_9FLAO</name>
<organism evidence="1 2">
    <name type="scientific">Algibacter lectus</name>
    <dbReference type="NCBI Taxonomy" id="221126"/>
    <lineage>
        <taxon>Bacteria</taxon>
        <taxon>Pseudomonadati</taxon>
        <taxon>Bacteroidota</taxon>
        <taxon>Flavobacteriia</taxon>
        <taxon>Flavobacteriales</taxon>
        <taxon>Flavobacteriaceae</taxon>
        <taxon>Algibacter</taxon>
    </lineage>
</organism>
<dbReference type="EMBL" id="BBNU01000018">
    <property type="protein sequence ID" value="GAL81814.1"/>
    <property type="molecule type" value="Genomic_DNA"/>
</dbReference>
<comment type="caution">
    <text evidence="1">The sequence shown here is derived from an EMBL/GenBank/DDBJ whole genome shotgun (WGS) entry which is preliminary data.</text>
</comment>
<evidence type="ECO:0000313" key="1">
    <source>
        <dbReference type="EMBL" id="GAL81814.1"/>
    </source>
</evidence>
<protein>
    <recommendedName>
        <fullName evidence="3">Class I SAM-dependent methyltransferase</fullName>
    </recommendedName>
</protein>
<dbReference type="Proteomes" id="UP000029643">
    <property type="component" value="Unassembled WGS sequence"/>
</dbReference>
<dbReference type="InterPro" id="IPR029063">
    <property type="entry name" value="SAM-dependent_MTases_sf"/>
</dbReference>
<dbReference type="AlphaFoldDB" id="A0A090X1J4"/>